<reference evidence="1 2" key="1">
    <citation type="submission" date="2021-06" db="EMBL/GenBank/DDBJ databases">
        <authorList>
            <person name="Palmer J.M."/>
        </authorList>
    </citation>
    <scope>NUCLEOTIDE SEQUENCE [LARGE SCALE GENOMIC DNA]</scope>
    <source>
        <strain evidence="1 2">AS_MEX2019</strain>
        <tissue evidence="1">Muscle</tissue>
    </source>
</reference>
<protein>
    <submittedName>
        <fullName evidence="1">Uncharacterized protein</fullName>
    </submittedName>
</protein>
<evidence type="ECO:0000313" key="1">
    <source>
        <dbReference type="EMBL" id="MEQ2285567.1"/>
    </source>
</evidence>
<dbReference type="EMBL" id="JAHRIP010013878">
    <property type="protein sequence ID" value="MEQ2285567.1"/>
    <property type="molecule type" value="Genomic_DNA"/>
</dbReference>
<dbReference type="Proteomes" id="UP001469553">
    <property type="component" value="Unassembled WGS sequence"/>
</dbReference>
<evidence type="ECO:0000313" key="2">
    <source>
        <dbReference type="Proteomes" id="UP001469553"/>
    </source>
</evidence>
<organism evidence="1 2">
    <name type="scientific">Ameca splendens</name>
    <dbReference type="NCBI Taxonomy" id="208324"/>
    <lineage>
        <taxon>Eukaryota</taxon>
        <taxon>Metazoa</taxon>
        <taxon>Chordata</taxon>
        <taxon>Craniata</taxon>
        <taxon>Vertebrata</taxon>
        <taxon>Euteleostomi</taxon>
        <taxon>Actinopterygii</taxon>
        <taxon>Neopterygii</taxon>
        <taxon>Teleostei</taxon>
        <taxon>Neoteleostei</taxon>
        <taxon>Acanthomorphata</taxon>
        <taxon>Ovalentaria</taxon>
        <taxon>Atherinomorphae</taxon>
        <taxon>Cyprinodontiformes</taxon>
        <taxon>Goodeidae</taxon>
        <taxon>Ameca</taxon>
    </lineage>
</organism>
<keyword evidence="2" id="KW-1185">Reference proteome</keyword>
<comment type="caution">
    <text evidence="1">The sequence shown here is derived from an EMBL/GenBank/DDBJ whole genome shotgun (WGS) entry which is preliminary data.</text>
</comment>
<name>A0ABV0XVL4_9TELE</name>
<accession>A0ABV0XVL4</accession>
<proteinExistence type="predicted"/>
<sequence>MFSTLKHNLWIPIVPEPQRSHVLINNVSMDPFVRLVPATFSGLLHLGEKYMFRVIAHIIRQYSGTTLHQPFQRNHEHCDWQCLKINSLIIQPSQYNKSTQTTNHKLG</sequence>
<gene>
    <name evidence="1" type="ORF">AMECASPLE_033252</name>
</gene>